<gene>
    <name evidence="1" type="ORF">A2Y57_02350</name>
</gene>
<dbReference type="Proteomes" id="UP000177103">
    <property type="component" value="Unassembled WGS sequence"/>
</dbReference>
<sequence length="196" mass="21618">MRCTEKWESRQIGKGRREMSGNSGQEIIISASGEINVDKAIAALCAVKNFKDAINGPFIGQAVVSRLEMDPTLFNFLLVISVPDGGDFAARVQYVTMGGELLVLDGSKPERYASTKFDEGPLADQLTNSLLAAARITIAVRRAKLQKQRGALGKLEAHVTEEYKQRNLIERMELEKPIRQLLEEYGEPLVEIGPGE</sequence>
<dbReference type="EMBL" id="MHCQ01000005">
    <property type="protein sequence ID" value="OGY24947.1"/>
    <property type="molecule type" value="Genomic_DNA"/>
</dbReference>
<dbReference type="AlphaFoldDB" id="A0A1G1WCA6"/>
<reference evidence="1 2" key="1">
    <citation type="journal article" date="2016" name="Nat. Commun.">
        <title>Thousands of microbial genomes shed light on interconnected biogeochemical processes in an aquifer system.</title>
        <authorList>
            <person name="Anantharaman K."/>
            <person name="Brown C.T."/>
            <person name="Hug L.A."/>
            <person name="Sharon I."/>
            <person name="Castelle C.J."/>
            <person name="Probst A.J."/>
            <person name="Thomas B.C."/>
            <person name="Singh A."/>
            <person name="Wilkins M.J."/>
            <person name="Karaoz U."/>
            <person name="Brodie E.L."/>
            <person name="Williams K.H."/>
            <person name="Hubbard S.S."/>
            <person name="Banfield J.F."/>
        </authorList>
    </citation>
    <scope>NUCLEOTIDE SEQUENCE [LARGE SCALE GENOMIC DNA]</scope>
</reference>
<proteinExistence type="predicted"/>
<evidence type="ECO:0000313" key="1">
    <source>
        <dbReference type="EMBL" id="OGY24947.1"/>
    </source>
</evidence>
<accession>A0A1G1WCA6</accession>
<evidence type="ECO:0000313" key="2">
    <source>
        <dbReference type="Proteomes" id="UP000177103"/>
    </source>
</evidence>
<organism evidence="1 2">
    <name type="scientific">Candidatus Woykebacteria bacterium RBG_13_40_7b</name>
    <dbReference type="NCBI Taxonomy" id="1802594"/>
    <lineage>
        <taxon>Bacteria</taxon>
        <taxon>Candidatus Woykeibacteriota</taxon>
    </lineage>
</organism>
<protein>
    <submittedName>
        <fullName evidence="1">Uncharacterized protein</fullName>
    </submittedName>
</protein>
<name>A0A1G1WCA6_9BACT</name>
<comment type="caution">
    <text evidence="1">The sequence shown here is derived from an EMBL/GenBank/DDBJ whole genome shotgun (WGS) entry which is preliminary data.</text>
</comment>